<dbReference type="Proteomes" id="UP000727962">
    <property type="component" value="Unassembled WGS sequence"/>
</dbReference>
<feature type="domain" description="Flagellar basal body rod protein N-terminal" evidence="8">
    <location>
        <begin position="8"/>
        <end position="37"/>
    </location>
</feature>
<evidence type="ECO:0000313" key="12">
    <source>
        <dbReference type="Proteomes" id="UP000727962"/>
    </source>
</evidence>
<dbReference type="Pfam" id="PF06429">
    <property type="entry name" value="Flg_bbr_C"/>
    <property type="match status" value="1"/>
</dbReference>
<comment type="caution">
    <text evidence="11">The sequence shown here is derived from an EMBL/GenBank/DDBJ whole genome shotgun (WGS) entry which is preliminary data.</text>
</comment>
<feature type="domain" description="Flagellar hook-associated protein FlgK helical" evidence="10">
    <location>
        <begin position="98"/>
        <end position="320"/>
    </location>
</feature>
<evidence type="ECO:0000256" key="2">
    <source>
        <dbReference type="ARBA" id="ARBA00004613"/>
    </source>
</evidence>
<comment type="similarity">
    <text evidence="3 7">Belongs to the flagella basal body rod proteins family.</text>
</comment>
<dbReference type="AlphaFoldDB" id="A0A931LQZ1"/>
<name>A0A931LQZ1_FIMGI</name>
<organism evidence="11 12">
    <name type="scientific">Fimbriimonas ginsengisoli</name>
    <dbReference type="NCBI Taxonomy" id="1005039"/>
    <lineage>
        <taxon>Bacteria</taxon>
        <taxon>Bacillati</taxon>
        <taxon>Armatimonadota</taxon>
        <taxon>Fimbriimonadia</taxon>
        <taxon>Fimbriimonadales</taxon>
        <taxon>Fimbriimonadaceae</taxon>
        <taxon>Fimbriimonas</taxon>
    </lineage>
</organism>
<dbReference type="Pfam" id="PF00460">
    <property type="entry name" value="Flg_bb_rod"/>
    <property type="match status" value="1"/>
</dbReference>
<dbReference type="PRINTS" id="PR01005">
    <property type="entry name" value="FLGHOOKAP1"/>
</dbReference>
<accession>A0A931LQZ1</accession>
<evidence type="ECO:0000259" key="8">
    <source>
        <dbReference type="Pfam" id="PF00460"/>
    </source>
</evidence>
<keyword evidence="11" id="KW-0282">Flagellum</keyword>
<feature type="domain" description="Flagellar basal-body/hook protein C-terminal" evidence="9">
    <location>
        <begin position="416"/>
        <end position="455"/>
    </location>
</feature>
<dbReference type="InterPro" id="IPR001444">
    <property type="entry name" value="Flag_bb_rod_N"/>
</dbReference>
<comment type="subcellular location">
    <subcellularLocation>
        <location evidence="1 7">Bacterial flagellum</location>
    </subcellularLocation>
    <subcellularLocation>
        <location evidence="2 7">Secreted</location>
    </subcellularLocation>
</comment>
<dbReference type="PANTHER" id="PTHR30033">
    <property type="entry name" value="FLAGELLAR HOOK-ASSOCIATED PROTEIN 1"/>
    <property type="match status" value="1"/>
</dbReference>
<dbReference type="GO" id="GO:0005576">
    <property type="term" value="C:extracellular region"/>
    <property type="evidence" value="ECO:0007669"/>
    <property type="project" value="UniProtKB-SubCell"/>
</dbReference>
<sequence length="458" mass="48290">MPSPFLGIDIASQALRAFQRALDVTGHNISNVNTPGYSRQVTDFTEITPTTFFGTKVLALGQGVGIDAVNRIRDAFLDARMIAAQGDLGKSTTLSDGLKQVESAMNDTTGNGIGDALDQFFNAWSALASNPNDPATRVQVQQAGSLLAGKVRSAYQDLSTLKAQQQASVTGTLDQIDQLTATIADLNNQIRNKPTFGDVPNDLLDKRDQAIRELSGLVDIHTYDQSDGSVTITMNQLTLVDRGGARLIPRTFDTATGQLSDANGTYDVRGGKLAGVMQAVNTISGYQSQLDLLANTLRTQVNSVHATGTNPLGTTGINFFNDANPQTGAIDFDLDPAIKADAQAISSGASGNPGDGGLALSLSRLRDQTLAGLGGQTVSGYYTGLVSQIGRDASSSQTTGSTQTAVVQQIDSQIQSASGVSLDDEMANMLRFQRSYQAAAKVLSVFDQATDDLIKMLP</sequence>
<gene>
    <name evidence="7 11" type="primary">flgK</name>
    <name evidence="11" type="ORF">HYR64_01405</name>
</gene>
<proteinExistence type="inferred from homology"/>
<dbReference type="NCBIfam" id="TIGR02492">
    <property type="entry name" value="flgK_ends"/>
    <property type="match status" value="1"/>
</dbReference>
<keyword evidence="5 7" id="KW-0964">Secreted</keyword>
<evidence type="ECO:0000256" key="6">
    <source>
        <dbReference type="ARBA" id="ARBA00023143"/>
    </source>
</evidence>
<evidence type="ECO:0000313" key="11">
    <source>
        <dbReference type="EMBL" id="MBI1755747.1"/>
    </source>
</evidence>
<dbReference type="Pfam" id="PF22638">
    <property type="entry name" value="FlgK_D1"/>
    <property type="match status" value="1"/>
</dbReference>
<dbReference type="InterPro" id="IPR002371">
    <property type="entry name" value="FlgK"/>
</dbReference>
<keyword evidence="11" id="KW-0969">Cilium</keyword>
<dbReference type="SUPFAM" id="SSF64518">
    <property type="entry name" value="Phase 1 flagellin"/>
    <property type="match status" value="1"/>
</dbReference>
<dbReference type="InterPro" id="IPR010930">
    <property type="entry name" value="Flg_bb/hook_C_dom"/>
</dbReference>
<dbReference type="InterPro" id="IPR053927">
    <property type="entry name" value="FlgK_helical"/>
</dbReference>
<keyword evidence="6 7" id="KW-0975">Bacterial flagellum</keyword>
<evidence type="ECO:0000256" key="7">
    <source>
        <dbReference type="RuleBase" id="RU362065"/>
    </source>
</evidence>
<evidence type="ECO:0000256" key="1">
    <source>
        <dbReference type="ARBA" id="ARBA00004365"/>
    </source>
</evidence>
<dbReference type="GO" id="GO:0005198">
    <property type="term" value="F:structural molecule activity"/>
    <property type="evidence" value="ECO:0007669"/>
    <property type="project" value="UniProtKB-UniRule"/>
</dbReference>
<evidence type="ECO:0000259" key="10">
    <source>
        <dbReference type="Pfam" id="PF22638"/>
    </source>
</evidence>
<evidence type="ECO:0000259" key="9">
    <source>
        <dbReference type="Pfam" id="PF06429"/>
    </source>
</evidence>
<evidence type="ECO:0000256" key="5">
    <source>
        <dbReference type="ARBA" id="ARBA00022525"/>
    </source>
</evidence>
<dbReference type="GO" id="GO:0044780">
    <property type="term" value="P:bacterial-type flagellum assembly"/>
    <property type="evidence" value="ECO:0007669"/>
    <property type="project" value="InterPro"/>
</dbReference>
<protein>
    <recommendedName>
        <fullName evidence="4 7">Flagellar hook-associated protein 1</fullName>
        <shortName evidence="7">HAP1</shortName>
    </recommendedName>
</protein>
<keyword evidence="11" id="KW-0966">Cell projection</keyword>
<evidence type="ECO:0000256" key="3">
    <source>
        <dbReference type="ARBA" id="ARBA00009677"/>
    </source>
</evidence>
<dbReference type="PANTHER" id="PTHR30033:SF1">
    <property type="entry name" value="FLAGELLAR HOOK-ASSOCIATED PROTEIN 1"/>
    <property type="match status" value="1"/>
</dbReference>
<reference evidence="11" key="1">
    <citation type="submission" date="2020-07" db="EMBL/GenBank/DDBJ databases">
        <title>Huge and variable diversity of episymbiotic CPR bacteria and DPANN archaea in groundwater ecosystems.</title>
        <authorList>
            <person name="He C.Y."/>
            <person name="Keren R."/>
            <person name="Whittaker M."/>
            <person name="Farag I.F."/>
            <person name="Doudna J."/>
            <person name="Cate J.H.D."/>
            <person name="Banfield J.F."/>
        </authorList>
    </citation>
    <scope>NUCLEOTIDE SEQUENCE</scope>
    <source>
        <strain evidence="11">NC_groundwater_17_Pr7_B-0.1um_64_12</strain>
    </source>
</reference>
<evidence type="ECO:0000256" key="4">
    <source>
        <dbReference type="ARBA" id="ARBA00016244"/>
    </source>
</evidence>
<dbReference type="EMBL" id="JACOSL010000008">
    <property type="protein sequence ID" value="MBI1755747.1"/>
    <property type="molecule type" value="Genomic_DNA"/>
</dbReference>
<dbReference type="GO" id="GO:0009424">
    <property type="term" value="C:bacterial-type flagellum hook"/>
    <property type="evidence" value="ECO:0007669"/>
    <property type="project" value="UniProtKB-UniRule"/>
</dbReference>